<dbReference type="InterPro" id="IPR008971">
    <property type="entry name" value="HSP40/DnaJ_pept-bd"/>
</dbReference>
<dbReference type="InterPro" id="IPR012724">
    <property type="entry name" value="DnaJ"/>
</dbReference>
<dbReference type="GO" id="GO:0030544">
    <property type="term" value="F:Hsp70 protein binding"/>
    <property type="evidence" value="ECO:0007669"/>
    <property type="project" value="InterPro"/>
</dbReference>
<evidence type="ECO:0000256" key="6">
    <source>
        <dbReference type="SAM" id="MobiDB-lite"/>
    </source>
</evidence>
<dbReference type="PROSITE" id="PS50076">
    <property type="entry name" value="DNAJ_2"/>
    <property type="match status" value="1"/>
</dbReference>
<accession>A0A914DMS3</accession>
<dbReference type="InterPro" id="IPR044713">
    <property type="entry name" value="DNJA1/2-like"/>
</dbReference>
<dbReference type="Proteomes" id="UP000887540">
    <property type="component" value="Unplaced"/>
</dbReference>
<reference evidence="10" key="1">
    <citation type="submission" date="2022-11" db="UniProtKB">
        <authorList>
            <consortium name="WormBaseParasite"/>
        </authorList>
    </citation>
    <scope>IDENTIFICATION</scope>
</reference>
<dbReference type="InterPro" id="IPR036869">
    <property type="entry name" value="J_dom_sf"/>
</dbReference>
<keyword evidence="4 5" id="KW-0862">Zinc</keyword>
<dbReference type="PANTHER" id="PTHR43888">
    <property type="entry name" value="DNAJ-LIKE-2, ISOFORM A-RELATED"/>
    <property type="match status" value="1"/>
</dbReference>
<dbReference type="CDD" id="cd10719">
    <property type="entry name" value="DnaJ_zf"/>
    <property type="match status" value="1"/>
</dbReference>
<dbReference type="Gene3D" id="1.10.287.110">
    <property type="entry name" value="DnaJ domain"/>
    <property type="match status" value="1"/>
</dbReference>
<dbReference type="CDD" id="cd06257">
    <property type="entry name" value="DnaJ"/>
    <property type="match status" value="1"/>
</dbReference>
<dbReference type="AlphaFoldDB" id="A0A914DMS3"/>
<dbReference type="Pfam" id="PF00684">
    <property type="entry name" value="DnaJ_CXXCXGXG"/>
    <property type="match status" value="1"/>
</dbReference>
<dbReference type="InterPro" id="IPR036410">
    <property type="entry name" value="HSP_DnaJ_Cys-rich_dom_sf"/>
</dbReference>
<dbReference type="GO" id="GO:0005524">
    <property type="term" value="F:ATP binding"/>
    <property type="evidence" value="ECO:0007669"/>
    <property type="project" value="InterPro"/>
</dbReference>
<evidence type="ECO:0000256" key="4">
    <source>
        <dbReference type="ARBA" id="ARBA00022833"/>
    </source>
</evidence>
<dbReference type="GO" id="GO:0051082">
    <property type="term" value="F:unfolded protein binding"/>
    <property type="evidence" value="ECO:0007669"/>
    <property type="project" value="InterPro"/>
</dbReference>
<feature type="domain" description="CR-type" evidence="8">
    <location>
        <begin position="159"/>
        <end position="243"/>
    </location>
</feature>
<protein>
    <submittedName>
        <fullName evidence="10">Uncharacterized protein</fullName>
    </submittedName>
</protein>
<evidence type="ECO:0000256" key="5">
    <source>
        <dbReference type="PROSITE-ProRule" id="PRU00546"/>
    </source>
</evidence>
<dbReference type="SUPFAM" id="SSF57938">
    <property type="entry name" value="DnaJ/Hsp40 cysteine-rich domain"/>
    <property type="match status" value="1"/>
</dbReference>
<dbReference type="Gene3D" id="2.60.260.20">
    <property type="entry name" value="Urease metallochaperone UreE, N-terminal domain"/>
    <property type="match status" value="2"/>
</dbReference>
<dbReference type="WBParaSite" id="ACRNAN_scaffold301.g16541.t1">
    <property type="protein sequence ID" value="ACRNAN_scaffold301.g16541.t1"/>
    <property type="gene ID" value="ACRNAN_scaffold301.g16541"/>
</dbReference>
<dbReference type="PRINTS" id="PR00625">
    <property type="entry name" value="JDOMAIN"/>
</dbReference>
<feature type="domain" description="J" evidence="7">
    <location>
        <begin position="31"/>
        <end position="93"/>
    </location>
</feature>
<dbReference type="GO" id="GO:0006457">
    <property type="term" value="P:protein folding"/>
    <property type="evidence" value="ECO:0007669"/>
    <property type="project" value="InterPro"/>
</dbReference>
<organism evidence="9 10">
    <name type="scientific">Acrobeloides nanus</name>
    <dbReference type="NCBI Taxonomy" id="290746"/>
    <lineage>
        <taxon>Eukaryota</taxon>
        <taxon>Metazoa</taxon>
        <taxon>Ecdysozoa</taxon>
        <taxon>Nematoda</taxon>
        <taxon>Chromadorea</taxon>
        <taxon>Rhabditida</taxon>
        <taxon>Tylenchina</taxon>
        <taxon>Cephalobomorpha</taxon>
        <taxon>Cephaloboidea</taxon>
        <taxon>Cephalobidae</taxon>
        <taxon>Acrobeloides</taxon>
    </lineage>
</organism>
<dbReference type="InterPro" id="IPR002939">
    <property type="entry name" value="DnaJ_C"/>
</dbReference>
<dbReference type="InterPro" id="IPR018253">
    <property type="entry name" value="DnaJ_domain_CS"/>
</dbReference>
<dbReference type="GO" id="GO:0008270">
    <property type="term" value="F:zinc ion binding"/>
    <property type="evidence" value="ECO:0007669"/>
    <property type="project" value="UniProtKB-KW"/>
</dbReference>
<evidence type="ECO:0000256" key="3">
    <source>
        <dbReference type="ARBA" id="ARBA00022771"/>
    </source>
</evidence>
<dbReference type="SMART" id="SM00271">
    <property type="entry name" value="DnaJ"/>
    <property type="match status" value="1"/>
</dbReference>
<evidence type="ECO:0000259" key="8">
    <source>
        <dbReference type="PROSITE" id="PS51188"/>
    </source>
</evidence>
<name>A0A914DMS3_9BILA</name>
<dbReference type="InterPro" id="IPR001305">
    <property type="entry name" value="HSP_DnaJ_Cys-rich_dom"/>
</dbReference>
<keyword evidence="9" id="KW-1185">Reference proteome</keyword>
<dbReference type="SUPFAM" id="SSF49493">
    <property type="entry name" value="HSP40/DnaJ peptide-binding domain"/>
    <property type="match status" value="2"/>
</dbReference>
<keyword evidence="2" id="KW-0677">Repeat</keyword>
<dbReference type="SUPFAM" id="SSF46565">
    <property type="entry name" value="Chaperone J-domain"/>
    <property type="match status" value="1"/>
</dbReference>
<proteinExistence type="inferred from homology"/>
<dbReference type="GO" id="GO:0009408">
    <property type="term" value="P:response to heat"/>
    <property type="evidence" value="ECO:0007669"/>
    <property type="project" value="InterPro"/>
</dbReference>
<dbReference type="Pfam" id="PF01556">
    <property type="entry name" value="DnaJ_C"/>
    <property type="match status" value="1"/>
</dbReference>
<dbReference type="PROSITE" id="PS51188">
    <property type="entry name" value="ZF_CR"/>
    <property type="match status" value="1"/>
</dbReference>
<dbReference type="FunFam" id="2.60.260.20:FF:000003">
    <property type="entry name" value="DnaJ subfamily A member 2"/>
    <property type="match status" value="1"/>
</dbReference>
<evidence type="ECO:0000259" key="7">
    <source>
        <dbReference type="PROSITE" id="PS50076"/>
    </source>
</evidence>
<dbReference type="Gene3D" id="2.10.230.10">
    <property type="entry name" value="Heat shock protein DnaJ, cysteine-rich domain"/>
    <property type="match status" value="1"/>
</dbReference>
<dbReference type="Pfam" id="PF00226">
    <property type="entry name" value="DnaJ"/>
    <property type="match status" value="1"/>
</dbReference>
<dbReference type="FunFam" id="2.10.230.10:FF:000001">
    <property type="entry name" value="DnaJ subfamily A member 2"/>
    <property type="match status" value="1"/>
</dbReference>
<feature type="region of interest" description="Disordered" evidence="6">
    <location>
        <begin position="410"/>
        <end position="446"/>
    </location>
</feature>
<keyword evidence="1 5" id="KW-0479">Metal-binding</keyword>
<keyword evidence="3 5" id="KW-0863">Zinc-finger</keyword>
<feature type="zinc finger region" description="CR-type" evidence="5">
    <location>
        <begin position="159"/>
        <end position="243"/>
    </location>
</feature>
<feature type="compositionally biased region" description="Basic and acidic residues" evidence="6">
    <location>
        <begin position="410"/>
        <end position="426"/>
    </location>
</feature>
<evidence type="ECO:0000313" key="9">
    <source>
        <dbReference type="Proteomes" id="UP000887540"/>
    </source>
</evidence>
<dbReference type="PROSITE" id="PS00636">
    <property type="entry name" value="DNAJ_1"/>
    <property type="match status" value="1"/>
</dbReference>
<dbReference type="InterPro" id="IPR001623">
    <property type="entry name" value="DnaJ_domain"/>
</dbReference>
<dbReference type="HAMAP" id="MF_01152">
    <property type="entry name" value="DnaJ"/>
    <property type="match status" value="1"/>
</dbReference>
<evidence type="ECO:0000313" key="10">
    <source>
        <dbReference type="WBParaSite" id="ACRNAN_scaffold301.g16541.t1"/>
    </source>
</evidence>
<dbReference type="CDD" id="cd10747">
    <property type="entry name" value="DnaJ_C"/>
    <property type="match status" value="1"/>
</dbReference>
<evidence type="ECO:0000256" key="1">
    <source>
        <dbReference type="ARBA" id="ARBA00022723"/>
    </source>
</evidence>
<evidence type="ECO:0000256" key="2">
    <source>
        <dbReference type="ARBA" id="ARBA00022737"/>
    </source>
</evidence>
<sequence length="446" mass="48590">MFFNMGGGGGMPFGMGGMNGGGPSRGPVDTALYELLRVSPNASEDEIKKSYRQLAKEYHPDKNPNHGDKFKEISAAYEILSDPRKRQIYDSHGLEGLEGGGGSSGFGGEDLFDILGRGGLGGGLFGSMFGGGGGGRRRPKKGENTVQALNASLEDLYNGKTSKLQLTKKVICSGCNGRGGKEGAVQTCSKCKGNGKVFITRQIGPGMIQQMAGRCDQCSGQGSTINEKDKCRKCNGTKTVQEQKILEVNIAPGMRENQKIVFHSEGDQEPGIEPGDVILVVQCKNHDLFERKDDDLFMRKKISLNEALCGFTTVIKHLDGRHLVLSTQKGAVIKPESIQMVTGEGMPIPNSMERGNLYVIFEVEFPNNHFLSEQDYKKLEGLLPARPKVQPPVCSPDLIEEVSLHEYDEHRYERKSGKGREAYHDDSDSDDEVGGSGRQHVQCAQQ</sequence>